<keyword evidence="2" id="KW-1133">Transmembrane helix</keyword>
<keyword evidence="1" id="KW-0813">Transport</keyword>
<sequence length="54" mass="6374">MRWANACTVHMLNQYTFSYSHRSRNVGIFIGFIVLNYMIVGLVTYLVFVVKWRG</sequence>
<keyword evidence="2" id="KW-0472">Membrane</keyword>
<dbReference type="Pfam" id="PF06422">
    <property type="entry name" value="PDR_CDR"/>
    <property type="match status" value="1"/>
</dbReference>
<keyword evidence="5" id="KW-1185">Reference proteome</keyword>
<organism evidence="4 5">
    <name type="scientific">Aspergillus sclerotiicarbonarius (strain CBS 121057 / IBT 28362)</name>
    <dbReference type="NCBI Taxonomy" id="1448318"/>
    <lineage>
        <taxon>Eukaryota</taxon>
        <taxon>Fungi</taxon>
        <taxon>Dikarya</taxon>
        <taxon>Ascomycota</taxon>
        <taxon>Pezizomycotina</taxon>
        <taxon>Eurotiomycetes</taxon>
        <taxon>Eurotiomycetidae</taxon>
        <taxon>Eurotiales</taxon>
        <taxon>Aspergillaceae</taxon>
        <taxon>Aspergillus</taxon>
        <taxon>Aspergillus subgen. Circumdati</taxon>
    </lineage>
</organism>
<feature type="transmembrane region" description="Helical" evidence="2">
    <location>
        <begin position="26"/>
        <end position="50"/>
    </location>
</feature>
<dbReference type="Proteomes" id="UP000248423">
    <property type="component" value="Unassembled WGS sequence"/>
</dbReference>
<proteinExistence type="predicted"/>
<gene>
    <name evidence="4" type="ORF">BO78DRAFT_22646</name>
</gene>
<dbReference type="GO" id="GO:0005524">
    <property type="term" value="F:ATP binding"/>
    <property type="evidence" value="ECO:0007669"/>
    <property type="project" value="InterPro"/>
</dbReference>
<evidence type="ECO:0000259" key="3">
    <source>
        <dbReference type="Pfam" id="PF06422"/>
    </source>
</evidence>
<dbReference type="EMBL" id="KZ826325">
    <property type="protein sequence ID" value="PYI09785.1"/>
    <property type="molecule type" value="Genomic_DNA"/>
</dbReference>
<name>A0A319EQA0_ASPSB</name>
<feature type="domain" description="CDR ABC transporter" evidence="3">
    <location>
        <begin position="11"/>
        <end position="44"/>
    </location>
</feature>
<dbReference type="AlphaFoldDB" id="A0A319EQA0"/>
<evidence type="ECO:0000313" key="4">
    <source>
        <dbReference type="EMBL" id="PYI09785.1"/>
    </source>
</evidence>
<keyword evidence="2" id="KW-0812">Transmembrane</keyword>
<dbReference type="GO" id="GO:0016020">
    <property type="term" value="C:membrane"/>
    <property type="evidence" value="ECO:0007669"/>
    <property type="project" value="InterPro"/>
</dbReference>
<evidence type="ECO:0000256" key="2">
    <source>
        <dbReference type="SAM" id="Phobius"/>
    </source>
</evidence>
<protein>
    <recommendedName>
        <fullName evidence="3">CDR ABC transporter domain-containing protein</fullName>
    </recommendedName>
</protein>
<evidence type="ECO:0000256" key="1">
    <source>
        <dbReference type="ARBA" id="ARBA00022448"/>
    </source>
</evidence>
<dbReference type="GO" id="GO:0042626">
    <property type="term" value="F:ATPase-coupled transmembrane transporter activity"/>
    <property type="evidence" value="ECO:0007669"/>
    <property type="project" value="InterPro"/>
</dbReference>
<dbReference type="InterPro" id="IPR010929">
    <property type="entry name" value="PDR_CDR_ABC"/>
</dbReference>
<reference evidence="4 5" key="1">
    <citation type="submission" date="2018-02" db="EMBL/GenBank/DDBJ databases">
        <title>The genomes of Aspergillus section Nigri reveals drivers in fungal speciation.</title>
        <authorList>
            <consortium name="DOE Joint Genome Institute"/>
            <person name="Vesth T.C."/>
            <person name="Nybo J."/>
            <person name="Theobald S."/>
            <person name="Brandl J."/>
            <person name="Frisvad J.C."/>
            <person name="Nielsen K.F."/>
            <person name="Lyhne E.K."/>
            <person name="Kogle M.E."/>
            <person name="Kuo A."/>
            <person name="Riley R."/>
            <person name="Clum A."/>
            <person name="Nolan M."/>
            <person name="Lipzen A."/>
            <person name="Salamov A."/>
            <person name="Henrissat B."/>
            <person name="Wiebenga A."/>
            <person name="De vries R.P."/>
            <person name="Grigoriev I.V."/>
            <person name="Mortensen U.H."/>
            <person name="Andersen M.R."/>
            <person name="Baker S.E."/>
        </authorList>
    </citation>
    <scope>NUCLEOTIDE SEQUENCE [LARGE SCALE GENOMIC DNA]</scope>
    <source>
        <strain evidence="4 5">CBS 121057</strain>
    </source>
</reference>
<evidence type="ECO:0000313" key="5">
    <source>
        <dbReference type="Proteomes" id="UP000248423"/>
    </source>
</evidence>
<dbReference type="VEuPathDB" id="FungiDB:BO78DRAFT_22646"/>
<accession>A0A319EQA0</accession>